<dbReference type="PROSITE" id="PS52029">
    <property type="entry name" value="LD_TPASE"/>
    <property type="match status" value="1"/>
</dbReference>
<keyword evidence="8" id="KW-0732">Signal</keyword>
<dbReference type="Gene3D" id="2.40.440.10">
    <property type="entry name" value="L,D-transpeptidase catalytic domain-like"/>
    <property type="match status" value="1"/>
</dbReference>
<feature type="active site" description="Proton donor/acceptor" evidence="7">
    <location>
        <position position="307"/>
    </location>
</feature>
<feature type="chain" id="PRO_5045680646" evidence="8">
    <location>
        <begin position="22"/>
        <end position="439"/>
    </location>
</feature>
<evidence type="ECO:0000256" key="4">
    <source>
        <dbReference type="ARBA" id="ARBA00022960"/>
    </source>
</evidence>
<keyword evidence="11" id="KW-1185">Reference proteome</keyword>
<evidence type="ECO:0000259" key="9">
    <source>
        <dbReference type="PROSITE" id="PS52029"/>
    </source>
</evidence>
<gene>
    <name evidence="10" type="ORF">LZ519_09120</name>
</gene>
<comment type="pathway">
    <text evidence="1 7">Cell wall biogenesis; peptidoglycan biosynthesis.</text>
</comment>
<dbReference type="Pfam" id="PF20142">
    <property type="entry name" value="Scaffold"/>
    <property type="match status" value="1"/>
</dbReference>
<organism evidence="10 11">
    <name type="scientific">Sphingomonas anseongensis</name>
    <dbReference type="NCBI Taxonomy" id="2908207"/>
    <lineage>
        <taxon>Bacteria</taxon>
        <taxon>Pseudomonadati</taxon>
        <taxon>Pseudomonadota</taxon>
        <taxon>Alphaproteobacteria</taxon>
        <taxon>Sphingomonadales</taxon>
        <taxon>Sphingomonadaceae</taxon>
        <taxon>Sphingomonas</taxon>
    </lineage>
</organism>
<dbReference type="InterPro" id="IPR005490">
    <property type="entry name" value="LD_TPept_cat_dom"/>
</dbReference>
<evidence type="ECO:0000256" key="3">
    <source>
        <dbReference type="ARBA" id="ARBA00022679"/>
    </source>
</evidence>
<dbReference type="PANTHER" id="PTHR41533:SF2">
    <property type="entry name" value="BLR7131 PROTEIN"/>
    <property type="match status" value="1"/>
</dbReference>
<evidence type="ECO:0000313" key="11">
    <source>
        <dbReference type="Proteomes" id="UP001165343"/>
    </source>
</evidence>
<reference evidence="10" key="1">
    <citation type="submission" date="2022-05" db="EMBL/GenBank/DDBJ databases">
        <authorList>
            <person name="Jo J.-H."/>
            <person name="Im W.-T."/>
        </authorList>
    </citation>
    <scope>NUCLEOTIDE SEQUENCE</scope>
    <source>
        <strain evidence="10">RG327</strain>
    </source>
</reference>
<sequence length="439" mass="47699">MKFNRMALLCAVSALPVAAHAQQPGQPLGSPVPVQVQQQPAPVAAEPAPLPPALWNVSDAQQLLTFIQGIRTEGLDPADYDPAGLDAALRSGNPMAMSQAATDRFNRLSSDLALGHVRGKDRVDWTIKDPDLDGNRQDQLLRWALQTHEVAETLEGLRPTHPQYTALKHALEVTPATETAKINRIRLNMDRWRWLPQDLGQRYIIVNVPAYTAALVEKGETISRHHAVAGKISTPTPQLSAVATGVILNPWWEIPSSIAGEVAGKKGFVALKDDSGKVIRWRQPPGPTNALGQVKFVMPNSKAIYLHDTNAKSRFNSKVRAFSHGCIRTQDILKLATILLEEPAANADPAAAADSAKPWTAERIHDVLASGKSVQASFATPLPVYIVYMSSAATVDGKIIDYQDIYKRDSRVIAALTDASARTRDADRTAKSADKVATR</sequence>
<feature type="signal peptide" evidence="8">
    <location>
        <begin position="1"/>
        <end position="21"/>
    </location>
</feature>
<comment type="caution">
    <text evidence="10">The sequence shown here is derived from an EMBL/GenBank/DDBJ whole genome shotgun (WGS) entry which is preliminary data.</text>
</comment>
<evidence type="ECO:0000313" key="10">
    <source>
        <dbReference type="EMBL" id="MCL6679469.1"/>
    </source>
</evidence>
<evidence type="ECO:0000256" key="7">
    <source>
        <dbReference type="PROSITE-ProRule" id="PRU01373"/>
    </source>
</evidence>
<dbReference type="InterPro" id="IPR052905">
    <property type="entry name" value="LD-transpeptidase_YkuD-like"/>
</dbReference>
<protein>
    <submittedName>
        <fullName evidence="10">L,D-transpeptidase family protein</fullName>
    </submittedName>
</protein>
<dbReference type="CDD" id="cd16913">
    <property type="entry name" value="YkuD_like"/>
    <property type="match status" value="1"/>
</dbReference>
<feature type="active site" description="Nucleophile" evidence="7">
    <location>
        <position position="326"/>
    </location>
</feature>
<dbReference type="InterPro" id="IPR045380">
    <property type="entry name" value="LD_TPept_scaffold_dom"/>
</dbReference>
<keyword evidence="3" id="KW-0808">Transferase</keyword>
<evidence type="ECO:0000256" key="6">
    <source>
        <dbReference type="ARBA" id="ARBA00023316"/>
    </source>
</evidence>
<dbReference type="PANTHER" id="PTHR41533">
    <property type="entry name" value="L,D-TRANSPEPTIDASE HI_1667-RELATED"/>
    <property type="match status" value="1"/>
</dbReference>
<accession>A0ABT0RGR9</accession>
<comment type="similarity">
    <text evidence="2">Belongs to the YkuD family.</text>
</comment>
<evidence type="ECO:0000256" key="8">
    <source>
        <dbReference type="SAM" id="SignalP"/>
    </source>
</evidence>
<keyword evidence="4 7" id="KW-0133">Cell shape</keyword>
<proteinExistence type="inferred from homology"/>
<dbReference type="RefSeq" id="WP_249868365.1">
    <property type="nucleotide sequence ID" value="NZ_JAMGBC010000001.1"/>
</dbReference>
<evidence type="ECO:0000256" key="1">
    <source>
        <dbReference type="ARBA" id="ARBA00004752"/>
    </source>
</evidence>
<dbReference type="SUPFAM" id="SSF141523">
    <property type="entry name" value="L,D-transpeptidase catalytic domain-like"/>
    <property type="match status" value="1"/>
</dbReference>
<dbReference type="InterPro" id="IPR038063">
    <property type="entry name" value="Transpep_catalytic_dom"/>
</dbReference>
<evidence type="ECO:0000256" key="5">
    <source>
        <dbReference type="ARBA" id="ARBA00022984"/>
    </source>
</evidence>
<dbReference type="EMBL" id="JAMGBC010000001">
    <property type="protein sequence ID" value="MCL6679469.1"/>
    <property type="molecule type" value="Genomic_DNA"/>
</dbReference>
<name>A0ABT0RGR9_9SPHN</name>
<feature type="domain" description="L,D-TPase catalytic" evidence="9">
    <location>
        <begin position="202"/>
        <end position="353"/>
    </location>
</feature>
<dbReference type="Proteomes" id="UP001165343">
    <property type="component" value="Unassembled WGS sequence"/>
</dbReference>
<keyword evidence="5 7" id="KW-0573">Peptidoglycan synthesis</keyword>
<evidence type="ECO:0000256" key="2">
    <source>
        <dbReference type="ARBA" id="ARBA00005992"/>
    </source>
</evidence>
<keyword evidence="6 7" id="KW-0961">Cell wall biogenesis/degradation</keyword>
<dbReference type="Pfam" id="PF03734">
    <property type="entry name" value="YkuD"/>
    <property type="match status" value="1"/>
</dbReference>